<dbReference type="Pfam" id="PF00990">
    <property type="entry name" value="GGDEF"/>
    <property type="match status" value="1"/>
</dbReference>
<dbReference type="GO" id="GO:0043709">
    <property type="term" value="P:cell adhesion involved in single-species biofilm formation"/>
    <property type="evidence" value="ECO:0007669"/>
    <property type="project" value="TreeGrafter"/>
</dbReference>
<dbReference type="InterPro" id="IPR050469">
    <property type="entry name" value="Diguanylate_Cyclase"/>
</dbReference>
<protein>
    <recommendedName>
        <fullName evidence="1">diguanylate cyclase</fullName>
        <ecNumber evidence="1">2.7.7.65</ecNumber>
    </recommendedName>
</protein>
<dbReference type="Gene3D" id="2.60.40.10">
    <property type="entry name" value="Immunoglobulins"/>
    <property type="match status" value="1"/>
</dbReference>
<dbReference type="FunFam" id="3.30.70.270:FF:000001">
    <property type="entry name" value="Diguanylate cyclase domain protein"/>
    <property type="match status" value="1"/>
</dbReference>
<dbReference type="Gene3D" id="2.130.10.10">
    <property type="entry name" value="YVTN repeat-like/Quinoprotein amine dehydrogenase"/>
    <property type="match status" value="2"/>
</dbReference>
<dbReference type="PANTHER" id="PTHR45138">
    <property type="entry name" value="REGULATORY COMPONENTS OF SENSORY TRANSDUCTION SYSTEM"/>
    <property type="match status" value="1"/>
</dbReference>
<dbReference type="InterPro" id="IPR029787">
    <property type="entry name" value="Nucleotide_cyclase"/>
</dbReference>
<gene>
    <name evidence="4" type="ORF">HLH27_16140</name>
</gene>
<reference evidence="4 5" key="1">
    <citation type="submission" date="2020-04" db="EMBL/GenBank/DDBJ databases">
        <title>Description of novel Gluconacetobacter.</title>
        <authorList>
            <person name="Sombolestani A."/>
        </authorList>
    </citation>
    <scope>NUCLEOTIDE SEQUENCE [LARGE SCALE GENOMIC DNA]</scope>
    <source>
        <strain evidence="4 5">LMG 27800</strain>
    </source>
</reference>
<evidence type="ECO:0000256" key="1">
    <source>
        <dbReference type="ARBA" id="ARBA00012528"/>
    </source>
</evidence>
<dbReference type="EC" id="2.7.7.65" evidence="1"/>
<comment type="caution">
    <text evidence="4">The sequence shown here is derived from an EMBL/GenBank/DDBJ whole genome shotgun (WGS) entry which is preliminary data.</text>
</comment>
<dbReference type="PANTHER" id="PTHR45138:SF9">
    <property type="entry name" value="DIGUANYLATE CYCLASE DGCM-RELATED"/>
    <property type="match status" value="1"/>
</dbReference>
<organism evidence="4 5">
    <name type="scientific">Gluconacetobacter takamatsuzukensis</name>
    <dbReference type="NCBI Taxonomy" id="1286190"/>
    <lineage>
        <taxon>Bacteria</taxon>
        <taxon>Pseudomonadati</taxon>
        <taxon>Pseudomonadota</taxon>
        <taxon>Alphaproteobacteria</taxon>
        <taxon>Acetobacterales</taxon>
        <taxon>Acetobacteraceae</taxon>
        <taxon>Gluconacetobacter</taxon>
    </lineage>
</organism>
<comment type="catalytic activity">
    <reaction evidence="2">
        <text>2 GTP = 3',3'-c-di-GMP + 2 diphosphate</text>
        <dbReference type="Rhea" id="RHEA:24898"/>
        <dbReference type="ChEBI" id="CHEBI:33019"/>
        <dbReference type="ChEBI" id="CHEBI:37565"/>
        <dbReference type="ChEBI" id="CHEBI:58805"/>
        <dbReference type="EC" id="2.7.7.65"/>
    </reaction>
</comment>
<accession>A0A7W4PQB7</accession>
<dbReference type="GO" id="GO:0052621">
    <property type="term" value="F:diguanylate cyclase activity"/>
    <property type="evidence" value="ECO:0007669"/>
    <property type="project" value="UniProtKB-EC"/>
</dbReference>
<dbReference type="InterPro" id="IPR015943">
    <property type="entry name" value="WD40/YVTN_repeat-like_dom_sf"/>
</dbReference>
<dbReference type="Proteomes" id="UP000540556">
    <property type="component" value="Unassembled WGS sequence"/>
</dbReference>
<dbReference type="AlphaFoldDB" id="A0A7W4PQB7"/>
<dbReference type="CDD" id="cd01949">
    <property type="entry name" value="GGDEF"/>
    <property type="match status" value="1"/>
</dbReference>
<dbReference type="InterPro" id="IPR011047">
    <property type="entry name" value="Quinoprotein_ADH-like_sf"/>
</dbReference>
<sequence>MFTMHGPSEKARRPLFRRRKILIRLAFIPCLVALAAGISPPARSQTVPTTLYDAASGLTNISVISAMQLPTGHIVAATQHGFFFFDGRQFVPFGPAQGLPAGGVGVGAALTGHGDLILAYADMVYVAYDGATATTPGQLRFRPIEGGRPLGHDSHRKIMPWHDGLVLTDSDRLLFIHKDATGEHIGLLAATLGMQGDPLTDVSALHADGDTLWIGTNDGRLCAVSGAALRCPTLPPLAEPRRMEAIVQDRDGTVLARTLHELVTVPRDPAAAQVEAIPHAGHQYENYQHLLTLSWSPQGALVTQADDDELAIRAHGTWKTMALDGERSNAPLTALLFDQQGALWIGRMGYGLARADGFGILETFGRRDGLPSDVIWQMARQPDGPLWIDTDTGLSALDTATNRVVRTIDQPGFFIAADRHGGIWQAGPEGVTLHDAQTDWRHDYPVKRVNQVLVGTGDDIWLLSDHGAWLADAARRDRDPVAVPGLSGSYVAGRIDSGGTLWLLERRRLVARHPDGTTTVVLPEWPLATFAPYVIAIENDHRLWIGGQGGLYRVTHDGDRIANVTFHDPATIGNDILYSLMIDRLGRVWAGSDRGLNVFDGRRWVTITEADGLASNDLDQQSLLEDTDGSIWIGTSRGVSHLLQPEALLAGISPQPVITTMELGHRPYHGERIAFTRAPLRVTFGTLDYRDAPRIRFRYRLEGVDEGWNETADGSVRYPSVPPGTHHFMLMAFDPDRHQQSAIVTASITMAYPWWDSWAVRCLIALCLLLAGYGAWRIRVGLLLKQRRKLQAIVDRQTREIRAAHQALMEQSRLDSLTGLLNRGAIQSCLQSCLAELPATTPLMVGLIDVDHFKQINDGWGHLTGDDVLTEIGRRLRQGMTANDEAGRYGGEEFLVVLTGEGATADRMQALCRSLGGTRTPAGMPELVVTVSAGIATAGENDTWQSLIARADRALYRAKAEGRDRVILAA</sequence>
<dbReference type="SMART" id="SM00267">
    <property type="entry name" value="GGDEF"/>
    <property type="match status" value="1"/>
</dbReference>
<dbReference type="PROSITE" id="PS50887">
    <property type="entry name" value="GGDEF"/>
    <property type="match status" value="1"/>
</dbReference>
<proteinExistence type="predicted"/>
<dbReference type="GO" id="GO:0005886">
    <property type="term" value="C:plasma membrane"/>
    <property type="evidence" value="ECO:0007669"/>
    <property type="project" value="TreeGrafter"/>
</dbReference>
<evidence type="ECO:0000313" key="5">
    <source>
        <dbReference type="Proteomes" id="UP000540556"/>
    </source>
</evidence>
<dbReference type="Pfam" id="PF07495">
    <property type="entry name" value="Y_Y_Y"/>
    <property type="match status" value="1"/>
</dbReference>
<dbReference type="Gene3D" id="3.30.70.270">
    <property type="match status" value="1"/>
</dbReference>
<dbReference type="InterPro" id="IPR000160">
    <property type="entry name" value="GGDEF_dom"/>
</dbReference>
<dbReference type="InterPro" id="IPR013783">
    <property type="entry name" value="Ig-like_fold"/>
</dbReference>
<dbReference type="SUPFAM" id="SSF50998">
    <property type="entry name" value="Quinoprotein alcohol dehydrogenase-like"/>
    <property type="match status" value="1"/>
</dbReference>
<dbReference type="InterPro" id="IPR011123">
    <property type="entry name" value="Y_Y_Y"/>
</dbReference>
<dbReference type="NCBIfam" id="TIGR00254">
    <property type="entry name" value="GGDEF"/>
    <property type="match status" value="1"/>
</dbReference>
<evidence type="ECO:0000313" key="4">
    <source>
        <dbReference type="EMBL" id="MBB2206527.1"/>
    </source>
</evidence>
<evidence type="ECO:0000256" key="2">
    <source>
        <dbReference type="ARBA" id="ARBA00034247"/>
    </source>
</evidence>
<dbReference type="SUPFAM" id="SSF63829">
    <property type="entry name" value="Calcium-dependent phosphotriesterase"/>
    <property type="match status" value="1"/>
</dbReference>
<dbReference type="GO" id="GO:1902201">
    <property type="term" value="P:negative regulation of bacterial-type flagellum-dependent cell motility"/>
    <property type="evidence" value="ECO:0007669"/>
    <property type="project" value="TreeGrafter"/>
</dbReference>
<keyword evidence="5" id="KW-1185">Reference proteome</keyword>
<dbReference type="InterPro" id="IPR043128">
    <property type="entry name" value="Rev_trsase/Diguanyl_cyclase"/>
</dbReference>
<dbReference type="SUPFAM" id="SSF55073">
    <property type="entry name" value="Nucleotide cyclase"/>
    <property type="match status" value="1"/>
</dbReference>
<feature type="domain" description="GGDEF" evidence="3">
    <location>
        <begin position="841"/>
        <end position="970"/>
    </location>
</feature>
<dbReference type="EMBL" id="JABEQK010000017">
    <property type="protein sequence ID" value="MBB2206527.1"/>
    <property type="molecule type" value="Genomic_DNA"/>
</dbReference>
<evidence type="ECO:0000259" key="3">
    <source>
        <dbReference type="PROSITE" id="PS50887"/>
    </source>
</evidence>
<name>A0A7W4PQB7_9PROT</name>